<dbReference type="Proteomes" id="UP000637632">
    <property type="component" value="Unassembled WGS sequence"/>
</dbReference>
<evidence type="ECO:0000256" key="4">
    <source>
        <dbReference type="ARBA" id="ARBA00022452"/>
    </source>
</evidence>
<keyword evidence="17" id="KW-1185">Reference proteome</keyword>
<dbReference type="InterPro" id="IPR000531">
    <property type="entry name" value="Beta-barrel_TonB"/>
</dbReference>
<evidence type="ECO:0000256" key="6">
    <source>
        <dbReference type="ARBA" id="ARBA00022729"/>
    </source>
</evidence>
<organism evidence="16 17">
    <name type="scientific">Undibacterium aquatile</name>
    <dbReference type="NCBI Taxonomy" id="1537398"/>
    <lineage>
        <taxon>Bacteria</taxon>
        <taxon>Pseudomonadati</taxon>
        <taxon>Pseudomonadota</taxon>
        <taxon>Betaproteobacteria</taxon>
        <taxon>Burkholderiales</taxon>
        <taxon>Oxalobacteraceae</taxon>
        <taxon>Undibacterium</taxon>
    </lineage>
</organism>
<keyword evidence="5 11" id="KW-0812">Transmembrane</keyword>
<comment type="subcellular location">
    <subcellularLocation>
        <location evidence="1 11">Cell outer membrane</location>
        <topology evidence="1 11">Multi-pass membrane protein</topology>
    </subcellularLocation>
</comment>
<evidence type="ECO:0000256" key="10">
    <source>
        <dbReference type="ARBA" id="ARBA00023237"/>
    </source>
</evidence>
<comment type="similarity">
    <text evidence="2 11 12">Belongs to the TonB-dependent receptor family.</text>
</comment>
<gene>
    <name evidence="16" type="ORF">H8K26_16995</name>
</gene>
<sequence>MLPDLASAADEEKRDQQKTEKPADKVQSVEVSGPGAASQRRNDTAAKIVVGRDELLQFGDTAIADVMKRLPGVSVVGSDIRMRGLGAGYTQIMVNGEPVPGGFSIDSLSPDLIERIEIMRTTTAEFSAQAIAGSINIVLRKGVSRASRQVKLSASYVDGATAPGATLEFADKNAGLSYSLNANLNQSRNRSEPVTTETIRDAAGNLTDLRQFHEYIEFKTNKISLAPRLNWTMAEGDQLTSQSLLEFSQSTMAGRNVETTLAGSSSTYPRNDYRSSADITGIRSDLSWNHRFSPDARLDSKLGLNYNKRVSDYYFDGYSTTVNSPFIRNVVSDAIDQSLTASGKYLWRFNDEHSLAFGWDGGLIRRSEQRLQYDHNAPGSAPGSIGFLDENYRADVRRLALFAQDEWDISRQWQAYLGLRWEGLRTAIQGRTMVDTNTSSSVWSPVIQTLWKLPGTEKDQLRFALSRTYKAPVTRNLVPRRYTVNNANGPTNSDFQGNPNLLPELAWGMDVAYEHYFDKSSMLSISSFARRIQNVTTFQLFRQNGEWVTSPDNQGRAQVYGIEMDAKFPLTLWFAQAPAIDIRLNAARNWSRLDSVPGPDNRLSSQVPLTANLGLDYRRTDTHSMGLNFNFQGGGRVQNSALLSSYTSVTRMLDLYSLWKLASGTQLRVSLTNALHQTAVADDAYVNQSSQTRSVATPRQTGIRLLLEKAL</sequence>
<feature type="compositionally biased region" description="Basic and acidic residues" evidence="13">
    <location>
        <begin position="10"/>
        <end position="24"/>
    </location>
</feature>
<dbReference type="SUPFAM" id="SSF56935">
    <property type="entry name" value="Porins"/>
    <property type="match status" value="1"/>
</dbReference>
<feature type="domain" description="TonB-dependent receptor plug" evidence="15">
    <location>
        <begin position="44"/>
        <end position="133"/>
    </location>
</feature>
<evidence type="ECO:0000256" key="9">
    <source>
        <dbReference type="ARBA" id="ARBA00023170"/>
    </source>
</evidence>
<dbReference type="PANTHER" id="PTHR30069">
    <property type="entry name" value="TONB-DEPENDENT OUTER MEMBRANE RECEPTOR"/>
    <property type="match status" value="1"/>
</dbReference>
<evidence type="ECO:0000313" key="16">
    <source>
        <dbReference type="EMBL" id="MBC3813141.1"/>
    </source>
</evidence>
<evidence type="ECO:0000256" key="12">
    <source>
        <dbReference type="RuleBase" id="RU003357"/>
    </source>
</evidence>
<dbReference type="PANTHER" id="PTHR30069:SF29">
    <property type="entry name" value="HEMOGLOBIN AND HEMOGLOBIN-HAPTOGLOBIN-BINDING PROTEIN 1-RELATED"/>
    <property type="match status" value="1"/>
</dbReference>
<keyword evidence="7 12" id="KW-0798">TonB box</keyword>
<evidence type="ECO:0000256" key="1">
    <source>
        <dbReference type="ARBA" id="ARBA00004571"/>
    </source>
</evidence>
<dbReference type="Pfam" id="PF07715">
    <property type="entry name" value="Plug"/>
    <property type="match status" value="1"/>
</dbReference>
<dbReference type="PROSITE" id="PS52016">
    <property type="entry name" value="TONB_DEPENDENT_REC_3"/>
    <property type="match status" value="1"/>
</dbReference>
<evidence type="ECO:0000256" key="5">
    <source>
        <dbReference type="ARBA" id="ARBA00022692"/>
    </source>
</evidence>
<protein>
    <submittedName>
        <fullName evidence="16">TonB-dependent receptor</fullName>
    </submittedName>
</protein>
<keyword evidence="10 11" id="KW-0998">Cell outer membrane</keyword>
<feature type="domain" description="TonB-dependent receptor-like beta-barrel" evidence="14">
    <location>
        <begin position="263"/>
        <end position="673"/>
    </location>
</feature>
<evidence type="ECO:0000256" key="8">
    <source>
        <dbReference type="ARBA" id="ARBA00023136"/>
    </source>
</evidence>
<keyword evidence="8 11" id="KW-0472">Membrane</keyword>
<keyword evidence="9 16" id="KW-0675">Receptor</keyword>
<dbReference type="InterPro" id="IPR039426">
    <property type="entry name" value="TonB-dep_rcpt-like"/>
</dbReference>
<evidence type="ECO:0000256" key="3">
    <source>
        <dbReference type="ARBA" id="ARBA00022448"/>
    </source>
</evidence>
<keyword evidence="4 11" id="KW-1134">Transmembrane beta strand</keyword>
<dbReference type="Gene3D" id="2.40.170.20">
    <property type="entry name" value="TonB-dependent receptor, beta-barrel domain"/>
    <property type="match status" value="1"/>
</dbReference>
<comment type="caution">
    <text evidence="16">The sequence shown here is derived from an EMBL/GenBank/DDBJ whole genome shotgun (WGS) entry which is preliminary data.</text>
</comment>
<evidence type="ECO:0000256" key="2">
    <source>
        <dbReference type="ARBA" id="ARBA00009810"/>
    </source>
</evidence>
<dbReference type="Gene3D" id="2.170.130.10">
    <property type="entry name" value="TonB-dependent receptor, plug domain"/>
    <property type="match status" value="1"/>
</dbReference>
<dbReference type="InterPro" id="IPR012910">
    <property type="entry name" value="Plug_dom"/>
</dbReference>
<keyword evidence="3 11" id="KW-0813">Transport</keyword>
<evidence type="ECO:0000256" key="13">
    <source>
        <dbReference type="SAM" id="MobiDB-lite"/>
    </source>
</evidence>
<accession>A0ABR6XJU3</accession>
<evidence type="ECO:0000259" key="15">
    <source>
        <dbReference type="Pfam" id="PF07715"/>
    </source>
</evidence>
<dbReference type="EMBL" id="JACOFT010000007">
    <property type="protein sequence ID" value="MBC3813141.1"/>
    <property type="molecule type" value="Genomic_DNA"/>
</dbReference>
<reference evidence="16 17" key="1">
    <citation type="submission" date="2020-08" db="EMBL/GenBank/DDBJ databases">
        <title>Novel species isolated from subtropical streams in China.</title>
        <authorList>
            <person name="Lu H."/>
        </authorList>
    </citation>
    <scope>NUCLEOTIDE SEQUENCE [LARGE SCALE GENOMIC DNA]</scope>
    <source>
        <strain evidence="16 17">CCTCC AB 2015119</strain>
    </source>
</reference>
<dbReference type="CDD" id="cd01347">
    <property type="entry name" value="ligand_gated_channel"/>
    <property type="match status" value="1"/>
</dbReference>
<keyword evidence="6" id="KW-0732">Signal</keyword>
<evidence type="ECO:0000259" key="14">
    <source>
        <dbReference type="Pfam" id="PF00593"/>
    </source>
</evidence>
<evidence type="ECO:0000256" key="7">
    <source>
        <dbReference type="ARBA" id="ARBA00023077"/>
    </source>
</evidence>
<dbReference type="InterPro" id="IPR037066">
    <property type="entry name" value="Plug_dom_sf"/>
</dbReference>
<evidence type="ECO:0000256" key="11">
    <source>
        <dbReference type="PROSITE-ProRule" id="PRU01360"/>
    </source>
</evidence>
<evidence type="ECO:0000313" key="17">
    <source>
        <dbReference type="Proteomes" id="UP000637632"/>
    </source>
</evidence>
<proteinExistence type="inferred from homology"/>
<name>A0ABR6XJU3_9BURK</name>
<feature type="region of interest" description="Disordered" evidence="13">
    <location>
        <begin position="1"/>
        <end position="42"/>
    </location>
</feature>
<dbReference type="Pfam" id="PF00593">
    <property type="entry name" value="TonB_dep_Rec_b-barrel"/>
    <property type="match status" value="1"/>
</dbReference>
<dbReference type="InterPro" id="IPR036942">
    <property type="entry name" value="Beta-barrel_TonB_sf"/>
</dbReference>